<reference evidence="2" key="2">
    <citation type="journal article" date="2023" name="Commun. Biol.">
        <title>Intrasexual cuticular hydrocarbon dimorphism in a wasp sheds light on hydrocarbon biosynthesis genes in Hymenoptera.</title>
        <authorList>
            <person name="Moris V.C."/>
            <person name="Podsiadlowski L."/>
            <person name="Martin S."/>
            <person name="Oeyen J.P."/>
            <person name="Donath A."/>
            <person name="Petersen M."/>
            <person name="Wilbrandt J."/>
            <person name="Misof B."/>
            <person name="Liedtke D."/>
            <person name="Thamm M."/>
            <person name="Scheiner R."/>
            <person name="Schmitt T."/>
            <person name="Niehuis O."/>
        </authorList>
    </citation>
    <scope>NUCLEOTIDE SEQUENCE</scope>
    <source>
        <strain evidence="2">GBR_01_08_01A</strain>
    </source>
</reference>
<dbReference type="InterPro" id="IPR008906">
    <property type="entry name" value="HATC_C_dom"/>
</dbReference>
<gene>
    <name evidence="2" type="ORF">KPH14_011606</name>
</gene>
<reference evidence="2" key="1">
    <citation type="submission" date="2021-08" db="EMBL/GenBank/DDBJ databases">
        <authorList>
            <person name="Misof B."/>
            <person name="Oliver O."/>
            <person name="Podsiadlowski L."/>
            <person name="Donath A."/>
            <person name="Peters R."/>
            <person name="Mayer C."/>
            <person name="Rust J."/>
            <person name="Gunkel S."/>
            <person name="Lesny P."/>
            <person name="Martin S."/>
            <person name="Oeyen J.P."/>
            <person name="Petersen M."/>
            <person name="Panagiotis P."/>
            <person name="Wilbrandt J."/>
            <person name="Tanja T."/>
        </authorList>
    </citation>
    <scope>NUCLEOTIDE SEQUENCE</scope>
    <source>
        <strain evidence="2">GBR_01_08_01A</strain>
        <tissue evidence="2">Thorax + abdomen</tissue>
    </source>
</reference>
<keyword evidence="3" id="KW-1185">Reference proteome</keyword>
<comment type="caution">
    <text evidence="2">The sequence shown here is derived from an EMBL/GenBank/DDBJ whole genome shotgun (WGS) entry which is preliminary data.</text>
</comment>
<protein>
    <recommendedName>
        <fullName evidence="1">HAT C-terminal dimerisation domain-containing protein</fullName>
    </recommendedName>
</protein>
<evidence type="ECO:0000259" key="1">
    <source>
        <dbReference type="Pfam" id="PF05699"/>
    </source>
</evidence>
<proteinExistence type="predicted"/>
<organism evidence="2 3">
    <name type="scientific">Odynerus spinipes</name>
    <dbReference type="NCBI Taxonomy" id="1348599"/>
    <lineage>
        <taxon>Eukaryota</taxon>
        <taxon>Metazoa</taxon>
        <taxon>Ecdysozoa</taxon>
        <taxon>Arthropoda</taxon>
        <taxon>Hexapoda</taxon>
        <taxon>Insecta</taxon>
        <taxon>Pterygota</taxon>
        <taxon>Neoptera</taxon>
        <taxon>Endopterygota</taxon>
        <taxon>Hymenoptera</taxon>
        <taxon>Apocrita</taxon>
        <taxon>Aculeata</taxon>
        <taxon>Vespoidea</taxon>
        <taxon>Vespidae</taxon>
        <taxon>Eumeninae</taxon>
        <taxon>Odynerus</taxon>
    </lineage>
</organism>
<dbReference type="EMBL" id="JAIFRP010000100">
    <property type="protein sequence ID" value="KAK2579156.1"/>
    <property type="molecule type" value="Genomic_DNA"/>
</dbReference>
<dbReference type="Proteomes" id="UP001258017">
    <property type="component" value="Unassembled WGS sequence"/>
</dbReference>
<evidence type="ECO:0000313" key="2">
    <source>
        <dbReference type="EMBL" id="KAK2579156.1"/>
    </source>
</evidence>
<dbReference type="SUPFAM" id="SSF53098">
    <property type="entry name" value="Ribonuclease H-like"/>
    <property type="match status" value="1"/>
</dbReference>
<evidence type="ECO:0000313" key="3">
    <source>
        <dbReference type="Proteomes" id="UP001258017"/>
    </source>
</evidence>
<sequence length="211" mass="25189">MEESTKLILFETDIKTKKFHFFPLLKREHEKENIDERNLNMFESWLSVIKSEYESRFQSLKKHGEMFTFIIKPDEIEENIINLQYFEYLRIDNFSLEMIDFKSSTLWTDKFKKLRNDLENTEDNHFLMISTCWSSLPTRFSSLKKIGFAILSTFGSTYKCEQIFSQMKFILSKNRSRLTIENSDACVRLKTTNYKPDLTKLTSQVQHQGSH</sequence>
<dbReference type="PANTHER" id="PTHR45913">
    <property type="entry name" value="EPM2A-INTERACTING PROTEIN 1"/>
    <property type="match status" value="1"/>
</dbReference>
<dbReference type="InterPro" id="IPR012337">
    <property type="entry name" value="RNaseH-like_sf"/>
</dbReference>
<dbReference type="Pfam" id="PF05699">
    <property type="entry name" value="Dimer_Tnp_hAT"/>
    <property type="match status" value="1"/>
</dbReference>
<name>A0AAD9RHG4_9HYME</name>
<dbReference type="GO" id="GO:0046983">
    <property type="term" value="F:protein dimerization activity"/>
    <property type="evidence" value="ECO:0007669"/>
    <property type="project" value="InterPro"/>
</dbReference>
<feature type="domain" description="HAT C-terminal dimerisation" evidence="1">
    <location>
        <begin position="126"/>
        <end position="189"/>
    </location>
</feature>
<dbReference type="AlphaFoldDB" id="A0AAD9RHG4"/>
<accession>A0AAD9RHG4</accession>
<dbReference type="PANTHER" id="PTHR45913:SF10">
    <property type="entry name" value="DUF4371 DOMAIN-CONTAINING PROTEIN"/>
    <property type="match status" value="1"/>
</dbReference>